<dbReference type="Proteomes" id="UP000075531">
    <property type="component" value="Unassembled WGS sequence"/>
</dbReference>
<evidence type="ECO:0000313" key="4">
    <source>
        <dbReference type="Proteomes" id="UP000075531"/>
    </source>
</evidence>
<keyword evidence="4" id="KW-1185">Reference proteome</keyword>
<dbReference type="STRING" id="1121338.CLTEP_05560"/>
<feature type="domain" description="HTH cro/C1-type" evidence="2">
    <location>
        <begin position="10"/>
        <end position="64"/>
    </location>
</feature>
<dbReference type="Pfam" id="PF01381">
    <property type="entry name" value="HTH_3"/>
    <property type="match status" value="1"/>
</dbReference>
<gene>
    <name evidence="3" type="ORF">CLTEP_05560</name>
</gene>
<accession>A0A151B6H5</accession>
<dbReference type="Gene3D" id="1.10.260.40">
    <property type="entry name" value="lambda repressor-like DNA-binding domains"/>
    <property type="match status" value="1"/>
</dbReference>
<dbReference type="RefSeq" id="WP_066822267.1">
    <property type="nucleotide sequence ID" value="NZ_LTBA01000003.1"/>
</dbReference>
<evidence type="ECO:0000313" key="3">
    <source>
        <dbReference type="EMBL" id="KYH35380.1"/>
    </source>
</evidence>
<dbReference type="EMBL" id="LTBA01000003">
    <property type="protein sequence ID" value="KYH35380.1"/>
    <property type="molecule type" value="Genomic_DNA"/>
</dbReference>
<dbReference type="PANTHER" id="PTHR46558:SF11">
    <property type="entry name" value="HTH-TYPE TRANSCRIPTIONAL REGULATOR XRE"/>
    <property type="match status" value="1"/>
</dbReference>
<dbReference type="SUPFAM" id="SSF47413">
    <property type="entry name" value="lambda repressor-like DNA-binding domains"/>
    <property type="match status" value="1"/>
</dbReference>
<dbReference type="GO" id="GO:0003677">
    <property type="term" value="F:DNA binding"/>
    <property type="evidence" value="ECO:0007669"/>
    <property type="project" value="UniProtKB-KW"/>
</dbReference>
<keyword evidence="1" id="KW-0238">DNA-binding</keyword>
<dbReference type="SMART" id="SM00530">
    <property type="entry name" value="HTH_XRE"/>
    <property type="match status" value="1"/>
</dbReference>
<evidence type="ECO:0000256" key="1">
    <source>
        <dbReference type="ARBA" id="ARBA00023125"/>
    </source>
</evidence>
<dbReference type="InterPro" id="IPR001387">
    <property type="entry name" value="Cro/C1-type_HTH"/>
</dbReference>
<reference evidence="3 4" key="1">
    <citation type="submission" date="2016-02" db="EMBL/GenBank/DDBJ databases">
        <title>Genome sequence of Clostridium tepidiprofundi DSM 19306.</title>
        <authorList>
            <person name="Poehlein A."/>
            <person name="Daniel R."/>
        </authorList>
    </citation>
    <scope>NUCLEOTIDE SEQUENCE [LARGE SCALE GENOMIC DNA]</scope>
    <source>
        <strain evidence="3 4">DSM 19306</strain>
    </source>
</reference>
<dbReference type="PATRIC" id="fig|1121338.3.peg.562"/>
<name>A0A151B6H5_9CLOT</name>
<comment type="caution">
    <text evidence="3">The sequence shown here is derived from an EMBL/GenBank/DDBJ whole genome shotgun (WGS) entry which is preliminary data.</text>
</comment>
<evidence type="ECO:0000259" key="2">
    <source>
        <dbReference type="PROSITE" id="PS50943"/>
    </source>
</evidence>
<dbReference type="CDD" id="cd00093">
    <property type="entry name" value="HTH_XRE"/>
    <property type="match status" value="1"/>
</dbReference>
<protein>
    <submittedName>
        <fullName evidence="3">Transcriptional repressor DicA</fullName>
    </submittedName>
</protein>
<dbReference type="PANTHER" id="PTHR46558">
    <property type="entry name" value="TRACRIPTIONAL REGULATORY PROTEIN-RELATED-RELATED"/>
    <property type="match status" value="1"/>
</dbReference>
<proteinExistence type="predicted"/>
<organism evidence="3 4">
    <name type="scientific">Clostridium tepidiprofundi DSM 19306</name>
    <dbReference type="NCBI Taxonomy" id="1121338"/>
    <lineage>
        <taxon>Bacteria</taxon>
        <taxon>Bacillati</taxon>
        <taxon>Bacillota</taxon>
        <taxon>Clostridia</taxon>
        <taxon>Eubacteriales</taxon>
        <taxon>Clostridiaceae</taxon>
        <taxon>Clostridium</taxon>
    </lineage>
</organism>
<dbReference type="InterPro" id="IPR010982">
    <property type="entry name" value="Lambda_DNA-bd_dom_sf"/>
</dbReference>
<dbReference type="PROSITE" id="PS50943">
    <property type="entry name" value="HTH_CROC1"/>
    <property type="match status" value="1"/>
</dbReference>
<dbReference type="AlphaFoldDB" id="A0A151B6H5"/>
<sequence length="180" mass="21006">MKYEVLSQNLKKFRKKAGLTQKELAKKIYKSEILIRKYESGKINIPPSTLAAICVALNVSDQTLLGSDFNKYYENNFNEVYTKNLSLAERAVNVAENYKEYGDSWRDAVLKIESSPKYLLYAILNYLENKEEYYPPLFVNVLGEEDDSMPYLTNEQINDIVKKITELVKYEIYKLDKLNK</sequence>